<protein>
    <submittedName>
        <fullName evidence="1">Uncharacterized protein</fullName>
    </submittedName>
</protein>
<evidence type="ECO:0000313" key="1">
    <source>
        <dbReference type="EMBL" id="KAJ6754303.1"/>
    </source>
</evidence>
<reference evidence="1" key="2">
    <citation type="journal article" date="2023" name="Int. J. Mol. Sci.">
        <title>De Novo Assembly and Annotation of 11 Diverse Shrub Willow (Salix) Genomes Reveals Novel Gene Organization in Sex-Linked Regions.</title>
        <authorList>
            <person name="Hyden B."/>
            <person name="Feng K."/>
            <person name="Yates T.B."/>
            <person name="Jawdy S."/>
            <person name="Cereghino C."/>
            <person name="Smart L.B."/>
            <person name="Muchero W."/>
        </authorList>
    </citation>
    <scope>NUCLEOTIDE SEQUENCE</scope>
    <source>
        <tissue evidence="1">Shoot tip</tissue>
    </source>
</reference>
<keyword evidence="2" id="KW-1185">Reference proteome</keyword>
<evidence type="ECO:0000313" key="2">
    <source>
        <dbReference type="Proteomes" id="UP001151532"/>
    </source>
</evidence>
<proteinExistence type="predicted"/>
<sequence>MRQMIEKPEHSRGITVFKIEFNLFKKIFIKTVLVSFLNISSRCISLSTETSSLFSLGSYFPFRSWYR</sequence>
<dbReference type="AlphaFoldDB" id="A0A9Q1A140"/>
<comment type="caution">
    <text evidence="1">The sequence shown here is derived from an EMBL/GenBank/DDBJ whole genome shotgun (WGS) entry which is preliminary data.</text>
</comment>
<reference evidence="1" key="1">
    <citation type="submission" date="2022-11" db="EMBL/GenBank/DDBJ databases">
        <authorList>
            <person name="Hyden B.L."/>
            <person name="Feng K."/>
            <person name="Yates T."/>
            <person name="Jawdy S."/>
            <person name="Smart L.B."/>
            <person name="Muchero W."/>
        </authorList>
    </citation>
    <scope>NUCLEOTIDE SEQUENCE</scope>
    <source>
        <tissue evidence="1">Shoot tip</tissue>
    </source>
</reference>
<gene>
    <name evidence="1" type="ORF">OIU79_027011</name>
</gene>
<name>A0A9Q1A140_SALPP</name>
<dbReference type="EMBL" id="JAPFFK010000007">
    <property type="protein sequence ID" value="KAJ6754303.1"/>
    <property type="molecule type" value="Genomic_DNA"/>
</dbReference>
<dbReference type="Proteomes" id="UP001151532">
    <property type="component" value="Chromosome 16"/>
</dbReference>
<accession>A0A9Q1A140</accession>
<organism evidence="1 2">
    <name type="scientific">Salix purpurea</name>
    <name type="common">Purple osier willow</name>
    <dbReference type="NCBI Taxonomy" id="77065"/>
    <lineage>
        <taxon>Eukaryota</taxon>
        <taxon>Viridiplantae</taxon>
        <taxon>Streptophyta</taxon>
        <taxon>Embryophyta</taxon>
        <taxon>Tracheophyta</taxon>
        <taxon>Spermatophyta</taxon>
        <taxon>Magnoliopsida</taxon>
        <taxon>eudicotyledons</taxon>
        <taxon>Gunneridae</taxon>
        <taxon>Pentapetalae</taxon>
        <taxon>rosids</taxon>
        <taxon>fabids</taxon>
        <taxon>Malpighiales</taxon>
        <taxon>Salicaceae</taxon>
        <taxon>Saliceae</taxon>
        <taxon>Salix</taxon>
    </lineage>
</organism>